<dbReference type="Gene3D" id="2.40.50.100">
    <property type="match status" value="1"/>
</dbReference>
<dbReference type="EMBL" id="JACHHP010000001">
    <property type="protein sequence ID" value="MBB5207041.1"/>
    <property type="molecule type" value="Genomic_DNA"/>
</dbReference>
<protein>
    <submittedName>
        <fullName evidence="6">RND family efflux transporter MFP subunit</fullName>
    </submittedName>
</protein>
<evidence type="ECO:0000256" key="1">
    <source>
        <dbReference type="ARBA" id="ARBA00009477"/>
    </source>
</evidence>
<feature type="domain" description="YknX-like C-terminal permuted SH3-like" evidence="5">
    <location>
        <begin position="299"/>
        <end position="367"/>
    </location>
</feature>
<sequence length="378" mass="39404">MPLSARSPNRLLLRACCIAMCCVALVACGDKPAEEAGAAAGAVSASAMAVSLVAVQREALARSITASGPVAAWEEVSLGVELSGLRVAEVLVDVGDEVKRGDLLLTLDARTTQSELRQAQAAAKEAEAGTVLAVTALERGRALVERKLLAAADFDQLVAQRVQADARAATARAQLDAARLRLEFTQLRAPHDGVIAKRSIRPGQVVASGAELLTLIRQNRLEWRAELSDTQIGAVAPGVAVALTAPDGADVAGIVRAVSPSLDPASRTATVYADLPQPGALRAGMYVEGRIDLGSSDTLVLPRAAVVRRDGYSYVFGVDAQGRATRKRIEVGRLVGERLEVLSGVDEGERVVERGAGFLSDGDRVRVVDGASPAPTSP</sequence>
<feature type="signal peptide" evidence="2">
    <location>
        <begin position="1"/>
        <end position="26"/>
    </location>
</feature>
<dbReference type="PANTHER" id="PTHR30469:SF15">
    <property type="entry name" value="HLYD FAMILY OF SECRETION PROTEINS"/>
    <property type="match status" value="1"/>
</dbReference>
<evidence type="ECO:0000259" key="5">
    <source>
        <dbReference type="Pfam" id="PF25989"/>
    </source>
</evidence>
<dbReference type="InterPro" id="IPR058792">
    <property type="entry name" value="Beta-barrel_RND_2"/>
</dbReference>
<dbReference type="GO" id="GO:1990281">
    <property type="term" value="C:efflux pump complex"/>
    <property type="evidence" value="ECO:0007669"/>
    <property type="project" value="TreeGrafter"/>
</dbReference>
<evidence type="ECO:0000313" key="7">
    <source>
        <dbReference type="Proteomes" id="UP000521199"/>
    </source>
</evidence>
<comment type="caution">
    <text evidence="6">The sequence shown here is derived from an EMBL/GenBank/DDBJ whole genome shotgun (WGS) entry which is preliminary data.</text>
</comment>
<keyword evidence="7" id="KW-1185">Reference proteome</keyword>
<proteinExistence type="inferred from homology"/>
<gene>
    <name evidence="6" type="ORF">HNQ52_000557</name>
</gene>
<reference evidence="6 7" key="1">
    <citation type="submission" date="2020-08" db="EMBL/GenBank/DDBJ databases">
        <title>Genomic Encyclopedia of Type Strains, Phase IV (KMG-IV): sequencing the most valuable type-strain genomes for metagenomic binning, comparative biology and taxonomic classification.</title>
        <authorList>
            <person name="Goeker M."/>
        </authorList>
    </citation>
    <scope>NUCLEOTIDE SEQUENCE [LARGE SCALE GENOMIC DNA]</scope>
    <source>
        <strain evidence="6 7">DSM 24163</strain>
    </source>
</reference>
<dbReference type="AlphaFoldDB" id="A0A7W8D341"/>
<dbReference type="Pfam" id="PF25989">
    <property type="entry name" value="YknX_C"/>
    <property type="match status" value="1"/>
</dbReference>
<dbReference type="PROSITE" id="PS51257">
    <property type="entry name" value="PROKAR_LIPOPROTEIN"/>
    <property type="match status" value="1"/>
</dbReference>
<dbReference type="InterPro" id="IPR006143">
    <property type="entry name" value="RND_pump_MFP"/>
</dbReference>
<dbReference type="Gene3D" id="2.40.30.170">
    <property type="match status" value="1"/>
</dbReference>
<evidence type="ECO:0000259" key="3">
    <source>
        <dbReference type="Pfam" id="PF25917"/>
    </source>
</evidence>
<dbReference type="RefSeq" id="WP_183959560.1">
    <property type="nucleotide sequence ID" value="NZ_JACHHP010000001.1"/>
</dbReference>
<feature type="domain" description="CusB-like beta-barrel" evidence="4">
    <location>
        <begin position="225"/>
        <end position="291"/>
    </location>
</feature>
<name>A0A7W8D341_9GAMM</name>
<feature type="domain" description="Multidrug resistance protein MdtA-like barrel-sandwich hybrid" evidence="3">
    <location>
        <begin position="81"/>
        <end position="212"/>
    </location>
</feature>
<dbReference type="Gene3D" id="1.10.287.470">
    <property type="entry name" value="Helix hairpin bin"/>
    <property type="match status" value="1"/>
</dbReference>
<organism evidence="6 7">
    <name type="scientific">Chiayiivirga flava</name>
    <dbReference type="NCBI Taxonomy" id="659595"/>
    <lineage>
        <taxon>Bacteria</taxon>
        <taxon>Pseudomonadati</taxon>
        <taxon>Pseudomonadota</taxon>
        <taxon>Gammaproteobacteria</taxon>
        <taxon>Lysobacterales</taxon>
        <taxon>Lysobacteraceae</taxon>
        <taxon>Chiayiivirga</taxon>
    </lineage>
</organism>
<keyword evidence="2" id="KW-0732">Signal</keyword>
<dbReference type="SUPFAM" id="SSF111369">
    <property type="entry name" value="HlyD-like secretion proteins"/>
    <property type="match status" value="1"/>
</dbReference>
<dbReference type="PANTHER" id="PTHR30469">
    <property type="entry name" value="MULTIDRUG RESISTANCE PROTEIN MDTA"/>
    <property type="match status" value="1"/>
</dbReference>
<dbReference type="Proteomes" id="UP000521199">
    <property type="component" value="Unassembled WGS sequence"/>
</dbReference>
<dbReference type="Pfam" id="PF25917">
    <property type="entry name" value="BSH_RND"/>
    <property type="match status" value="1"/>
</dbReference>
<dbReference type="GO" id="GO:0015562">
    <property type="term" value="F:efflux transmembrane transporter activity"/>
    <property type="evidence" value="ECO:0007669"/>
    <property type="project" value="TreeGrafter"/>
</dbReference>
<evidence type="ECO:0000256" key="2">
    <source>
        <dbReference type="SAM" id="SignalP"/>
    </source>
</evidence>
<accession>A0A7W8D341</accession>
<evidence type="ECO:0000259" key="4">
    <source>
        <dbReference type="Pfam" id="PF25954"/>
    </source>
</evidence>
<dbReference type="NCBIfam" id="TIGR01730">
    <property type="entry name" value="RND_mfp"/>
    <property type="match status" value="1"/>
</dbReference>
<evidence type="ECO:0000313" key="6">
    <source>
        <dbReference type="EMBL" id="MBB5207041.1"/>
    </source>
</evidence>
<dbReference type="Gene3D" id="2.40.420.20">
    <property type="match status" value="1"/>
</dbReference>
<feature type="chain" id="PRO_5030551566" evidence="2">
    <location>
        <begin position="27"/>
        <end position="378"/>
    </location>
</feature>
<comment type="similarity">
    <text evidence="1">Belongs to the membrane fusion protein (MFP) (TC 8.A.1) family.</text>
</comment>
<dbReference type="Pfam" id="PF25954">
    <property type="entry name" value="Beta-barrel_RND_2"/>
    <property type="match status" value="1"/>
</dbReference>
<dbReference type="InterPro" id="IPR058625">
    <property type="entry name" value="MdtA-like_BSH"/>
</dbReference>
<dbReference type="InterPro" id="IPR058637">
    <property type="entry name" value="YknX-like_C"/>
</dbReference>